<dbReference type="GO" id="GO:0006313">
    <property type="term" value="P:DNA transposition"/>
    <property type="evidence" value="ECO:0007669"/>
    <property type="project" value="InterPro"/>
</dbReference>
<dbReference type="HOGENOM" id="CLU_009098_3_3_5"/>
<proteinExistence type="predicted"/>
<dbReference type="GO" id="GO:0004803">
    <property type="term" value="F:transposase activity"/>
    <property type="evidence" value="ECO:0007669"/>
    <property type="project" value="InterPro"/>
</dbReference>
<name>A0A0A0HKK9_9RHOB</name>
<protein>
    <submittedName>
        <fullName evidence="2">Transposase</fullName>
    </submittedName>
</protein>
<feature type="domain" description="Tn3 transposase DDE" evidence="1">
    <location>
        <begin position="3"/>
        <end position="59"/>
    </location>
</feature>
<organism evidence="2 3">
    <name type="scientific">Roseovarius mucosus DSM 17069</name>
    <dbReference type="NCBI Taxonomy" id="1288298"/>
    <lineage>
        <taxon>Bacteria</taxon>
        <taxon>Pseudomonadati</taxon>
        <taxon>Pseudomonadota</taxon>
        <taxon>Alphaproteobacteria</taxon>
        <taxon>Rhodobacterales</taxon>
        <taxon>Roseobacteraceae</taxon>
        <taxon>Roseovarius</taxon>
    </lineage>
</organism>
<dbReference type="eggNOG" id="COG4644">
    <property type="taxonomic scope" value="Bacteria"/>
</dbReference>
<dbReference type="InterPro" id="IPR002513">
    <property type="entry name" value="Tn3_Tnp_DDE_dom"/>
</dbReference>
<evidence type="ECO:0000259" key="1">
    <source>
        <dbReference type="Pfam" id="PF01526"/>
    </source>
</evidence>
<dbReference type="EMBL" id="AONH01000014">
    <property type="protein sequence ID" value="KGM87416.1"/>
    <property type="molecule type" value="Genomic_DNA"/>
</dbReference>
<sequence>MPKRAMALNLVIAAITFWNTIYMDKAASYLVQTSSLYDVKLLAHTSPLGWEHVILSGDFDWHSGAADRKIARPLNIRPARDWGT</sequence>
<dbReference type="Pfam" id="PF01526">
    <property type="entry name" value="DDE_Tnp_Tn3"/>
    <property type="match status" value="1"/>
</dbReference>
<evidence type="ECO:0000313" key="3">
    <source>
        <dbReference type="Proteomes" id="UP000030021"/>
    </source>
</evidence>
<dbReference type="PATRIC" id="fig|1288298.3.peg.2748"/>
<comment type="caution">
    <text evidence="2">The sequence shown here is derived from an EMBL/GenBank/DDBJ whole genome shotgun (WGS) entry which is preliminary data.</text>
</comment>
<dbReference type="Proteomes" id="UP000030021">
    <property type="component" value="Unassembled WGS sequence"/>
</dbReference>
<accession>A0A0A0HKK9</accession>
<gene>
    <name evidence="2" type="ORF">rosmuc_02730</name>
</gene>
<evidence type="ECO:0000313" key="2">
    <source>
        <dbReference type="EMBL" id="KGM87416.1"/>
    </source>
</evidence>
<dbReference type="AlphaFoldDB" id="A0A0A0HKK9"/>
<reference evidence="2 3" key="1">
    <citation type="submission" date="2013-01" db="EMBL/GenBank/DDBJ databases">
        <authorList>
            <person name="Fiebig A."/>
            <person name="Goeker M."/>
            <person name="Klenk H.-P.P."/>
        </authorList>
    </citation>
    <scope>NUCLEOTIDE SEQUENCE [LARGE SCALE GENOMIC DNA]</scope>
    <source>
        <strain evidence="2 3">DSM 17069</strain>
    </source>
</reference>